<dbReference type="EMBL" id="BAABJP010000051">
    <property type="protein sequence ID" value="GAA5172524.1"/>
    <property type="molecule type" value="Genomic_DNA"/>
</dbReference>
<dbReference type="Proteomes" id="UP001428817">
    <property type="component" value="Unassembled WGS sequence"/>
</dbReference>
<accession>A0ABP9R7S6</accession>
<gene>
    <name evidence="1" type="ORF">GCM10023321_72480</name>
</gene>
<dbReference type="RefSeq" id="WP_185065208.1">
    <property type="nucleotide sequence ID" value="NZ_BAABJP010000051.1"/>
</dbReference>
<evidence type="ECO:0000313" key="1">
    <source>
        <dbReference type="EMBL" id="GAA5172524.1"/>
    </source>
</evidence>
<comment type="caution">
    <text evidence="1">The sequence shown here is derived from an EMBL/GenBank/DDBJ whole genome shotgun (WGS) entry which is preliminary data.</text>
</comment>
<evidence type="ECO:0000313" key="2">
    <source>
        <dbReference type="Proteomes" id="UP001428817"/>
    </source>
</evidence>
<protein>
    <submittedName>
        <fullName evidence="1">Uncharacterized protein</fullName>
    </submittedName>
</protein>
<sequence length="74" mass="8101">MADVDPALLARIDQGIAHVDEAVPDYVAHLGDLIAKHSREAGISLFTRWLRDTHERGPIALLTAATMARLAETR</sequence>
<reference evidence="2" key="1">
    <citation type="journal article" date="2019" name="Int. J. Syst. Evol. Microbiol.">
        <title>The Global Catalogue of Microorganisms (GCM) 10K type strain sequencing project: providing services to taxonomists for standard genome sequencing and annotation.</title>
        <authorList>
            <consortium name="The Broad Institute Genomics Platform"/>
            <consortium name="The Broad Institute Genome Sequencing Center for Infectious Disease"/>
            <person name="Wu L."/>
            <person name="Ma J."/>
        </authorList>
    </citation>
    <scope>NUCLEOTIDE SEQUENCE [LARGE SCALE GENOMIC DNA]</scope>
    <source>
        <strain evidence="2">JCM 18303</strain>
    </source>
</reference>
<organism evidence="1 2">
    <name type="scientific">Pseudonocardia eucalypti</name>
    <dbReference type="NCBI Taxonomy" id="648755"/>
    <lineage>
        <taxon>Bacteria</taxon>
        <taxon>Bacillati</taxon>
        <taxon>Actinomycetota</taxon>
        <taxon>Actinomycetes</taxon>
        <taxon>Pseudonocardiales</taxon>
        <taxon>Pseudonocardiaceae</taxon>
        <taxon>Pseudonocardia</taxon>
    </lineage>
</organism>
<name>A0ABP9R7S6_9PSEU</name>
<keyword evidence="2" id="KW-1185">Reference proteome</keyword>
<proteinExistence type="predicted"/>